<dbReference type="GO" id="GO:0007399">
    <property type="term" value="P:nervous system development"/>
    <property type="evidence" value="ECO:0007669"/>
    <property type="project" value="UniProtKB-ARBA"/>
</dbReference>
<protein>
    <submittedName>
        <fullName evidence="3">Arrestin domain-containing protein 3-like</fullName>
    </submittedName>
</protein>
<dbReference type="GO" id="GO:0015031">
    <property type="term" value="P:protein transport"/>
    <property type="evidence" value="ECO:0007669"/>
    <property type="project" value="TreeGrafter"/>
</dbReference>
<dbReference type="GO" id="GO:0005886">
    <property type="term" value="C:plasma membrane"/>
    <property type="evidence" value="ECO:0007669"/>
    <property type="project" value="TreeGrafter"/>
</dbReference>
<dbReference type="PANTHER" id="PTHR11188">
    <property type="entry name" value="ARRESTIN DOMAIN CONTAINING PROTEIN"/>
    <property type="match status" value="1"/>
</dbReference>
<evidence type="ECO:0000259" key="2">
    <source>
        <dbReference type="SMART" id="SM01017"/>
    </source>
</evidence>
<dbReference type="Proteomes" id="UP000257200">
    <property type="component" value="Unplaced"/>
</dbReference>
<dbReference type="PANTHER" id="PTHR11188:SF135">
    <property type="entry name" value="ARRESTIN DOMAIN CONTAINING 3-LIKE-RELATED"/>
    <property type="match status" value="1"/>
</dbReference>
<dbReference type="InterPro" id="IPR011021">
    <property type="entry name" value="Arrestin-like_N"/>
</dbReference>
<dbReference type="InterPro" id="IPR050357">
    <property type="entry name" value="Arrestin_domain-protein"/>
</dbReference>
<proteinExistence type="inferred from homology"/>
<reference evidence="3" key="1">
    <citation type="submission" date="2025-08" db="UniProtKB">
        <authorList>
            <consortium name="Ensembl"/>
        </authorList>
    </citation>
    <scope>IDENTIFICATION</scope>
</reference>
<organism evidence="3 4">
    <name type="scientific">Acanthochromis polyacanthus</name>
    <name type="common">spiny chromis</name>
    <dbReference type="NCBI Taxonomy" id="80966"/>
    <lineage>
        <taxon>Eukaryota</taxon>
        <taxon>Metazoa</taxon>
        <taxon>Chordata</taxon>
        <taxon>Craniata</taxon>
        <taxon>Vertebrata</taxon>
        <taxon>Euteleostomi</taxon>
        <taxon>Actinopterygii</taxon>
        <taxon>Neopterygii</taxon>
        <taxon>Teleostei</taxon>
        <taxon>Neoteleostei</taxon>
        <taxon>Acanthomorphata</taxon>
        <taxon>Ovalentaria</taxon>
        <taxon>Pomacentridae</taxon>
        <taxon>Acanthochromis</taxon>
    </lineage>
</organism>
<dbReference type="Gene3D" id="2.60.40.640">
    <property type="match status" value="2"/>
</dbReference>
<feature type="domain" description="Arrestin C-terminal-like" evidence="2">
    <location>
        <begin position="182"/>
        <end position="319"/>
    </location>
</feature>
<dbReference type="AlphaFoldDB" id="A0A3Q1G045"/>
<dbReference type="Ensembl" id="ENSAPOT00000016699.1">
    <property type="protein sequence ID" value="ENSAPOP00000021272.1"/>
    <property type="gene ID" value="ENSAPOG00000001726.1"/>
</dbReference>
<dbReference type="InParanoid" id="A0A3Q1G045"/>
<dbReference type="InterPro" id="IPR011022">
    <property type="entry name" value="Arrestin_C-like"/>
</dbReference>
<dbReference type="STRING" id="80966.ENSAPOP00000021272"/>
<evidence type="ECO:0000313" key="3">
    <source>
        <dbReference type="Ensembl" id="ENSAPOP00000021272.1"/>
    </source>
</evidence>
<dbReference type="SUPFAM" id="SSF81296">
    <property type="entry name" value="E set domains"/>
    <property type="match status" value="2"/>
</dbReference>
<comment type="similarity">
    <text evidence="1">Belongs to the arrestin family.</text>
</comment>
<evidence type="ECO:0000256" key="1">
    <source>
        <dbReference type="ARBA" id="ARBA00005298"/>
    </source>
</evidence>
<dbReference type="InterPro" id="IPR014752">
    <property type="entry name" value="Arrestin-like_C"/>
</dbReference>
<evidence type="ECO:0000313" key="4">
    <source>
        <dbReference type="Proteomes" id="UP000257200"/>
    </source>
</evidence>
<dbReference type="InterPro" id="IPR014756">
    <property type="entry name" value="Ig_E-set"/>
</dbReference>
<dbReference type="GO" id="GO:0005737">
    <property type="term" value="C:cytoplasm"/>
    <property type="evidence" value="ECO:0007669"/>
    <property type="project" value="TreeGrafter"/>
</dbReference>
<name>A0A3Q1G045_9TELE</name>
<dbReference type="SMART" id="SM01017">
    <property type="entry name" value="Arrestin_C"/>
    <property type="match status" value="1"/>
</dbReference>
<reference evidence="3" key="2">
    <citation type="submission" date="2025-09" db="UniProtKB">
        <authorList>
            <consortium name="Ensembl"/>
        </authorList>
    </citation>
    <scope>IDENTIFICATION</scope>
</reference>
<dbReference type="GeneTree" id="ENSGT00940000164012"/>
<accession>A0A3Q1G045</accession>
<keyword evidence="4" id="KW-1185">Reference proteome</keyword>
<dbReference type="Pfam" id="PF00339">
    <property type="entry name" value="Arrestin_N"/>
    <property type="match status" value="1"/>
</dbReference>
<dbReference type="Pfam" id="PF02752">
    <property type="entry name" value="Arrestin_C"/>
    <property type="match status" value="1"/>
</dbReference>
<sequence>MFGSGIKNLSVSVDRLNEKNTFSSGDQVTGRISFEITKQTKITSITVALAGVAHVHWSTGGGGGRRRRTTRKHHSAKMEYFNYKGVILQENGAVRGTTKLSPGTHVYPFTCQLPQGDFPSTFHGTSGRILYTLKVDIYRPWHLSKNFETELNFVHHINTNLPDLWAPLSGTNSMTLCCLCCASGPLTMTATVEKKAFIPGETVKINCNISNGSFTTATPKARLEQKQTFYTQRRERHIQAVKRFKSVSGEPVVAHTSVVQTEIRLTIPSSAYLTISNCSILEVEYKIEVSLSVRTFPDVTVLVPIILYDGSAHTNSLPLS</sequence>